<dbReference type="GO" id="GO:0003677">
    <property type="term" value="F:DNA binding"/>
    <property type="evidence" value="ECO:0007669"/>
    <property type="project" value="InterPro"/>
</dbReference>
<dbReference type="Gene3D" id="3.40.50.150">
    <property type="entry name" value="Vaccinia Virus protein VP39"/>
    <property type="match status" value="1"/>
</dbReference>
<evidence type="ECO:0000256" key="1">
    <source>
        <dbReference type="ARBA" id="ARBA00006594"/>
    </source>
</evidence>
<evidence type="ECO:0000313" key="4">
    <source>
        <dbReference type="Proteomes" id="UP000193749"/>
    </source>
</evidence>
<name>A0A1X1EMQ6_PANCY</name>
<dbReference type="GO" id="GO:0008170">
    <property type="term" value="F:N-methyltransferase activity"/>
    <property type="evidence" value="ECO:0007669"/>
    <property type="project" value="InterPro"/>
</dbReference>
<dbReference type="EMBL" id="MLJI01000002">
    <property type="protein sequence ID" value="ORM90240.1"/>
    <property type="molecule type" value="Genomic_DNA"/>
</dbReference>
<sequence>MKLLTRSAEGIDVLPANVGADEARRQFVRLFSHTACHHRRYEVFADFIALVARELDVAGMATQPGNDEYTRIRSRYSDTDFEQFHHLFELMIRALERKHHDFLGSVFMELELGDSRMGQFFTPWELTKMLAQLLRGDILAQLQDQPFVTFGEPASGAGGMVIAWADVMLEAGANPAEHLFASCTDLDQLAADMTYVQLSLLGIPAEVKTGNSLSQNIRQTRYTPVYYLNGWDFRLSTWEMLQALRKLVL</sequence>
<evidence type="ECO:0000313" key="3">
    <source>
        <dbReference type="EMBL" id="ORM90240.1"/>
    </source>
</evidence>
<dbReference type="OrthoDB" id="9784823at2"/>
<accession>A0A1X1EMQ6</accession>
<comment type="caution">
    <text evidence="3">The sequence shown here is derived from an EMBL/GenBank/DDBJ whole genome shotgun (WGS) entry which is preliminary data.</text>
</comment>
<feature type="domain" description="DNA methylase adenine-specific" evidence="2">
    <location>
        <begin position="115"/>
        <end position="217"/>
    </location>
</feature>
<evidence type="ECO:0000259" key="2">
    <source>
        <dbReference type="Pfam" id="PF02384"/>
    </source>
</evidence>
<organism evidence="3 4">
    <name type="scientific">Pantoea cypripedii</name>
    <name type="common">Pectobacterium cypripedii</name>
    <name type="synonym">Erwinia cypripedii</name>
    <dbReference type="NCBI Taxonomy" id="55209"/>
    <lineage>
        <taxon>Bacteria</taxon>
        <taxon>Pseudomonadati</taxon>
        <taxon>Pseudomonadota</taxon>
        <taxon>Gammaproteobacteria</taxon>
        <taxon>Enterobacterales</taxon>
        <taxon>Erwiniaceae</taxon>
        <taxon>Pantoea</taxon>
    </lineage>
</organism>
<dbReference type="SUPFAM" id="SSF53335">
    <property type="entry name" value="S-adenosyl-L-methionine-dependent methyltransferases"/>
    <property type="match status" value="1"/>
</dbReference>
<dbReference type="Proteomes" id="UP000193749">
    <property type="component" value="Unassembled WGS sequence"/>
</dbReference>
<dbReference type="AlphaFoldDB" id="A0A1X1EMQ6"/>
<dbReference type="InterPro" id="IPR029063">
    <property type="entry name" value="SAM-dependent_MTases_sf"/>
</dbReference>
<protein>
    <recommendedName>
        <fullName evidence="2">DNA methylase adenine-specific domain-containing protein</fullName>
    </recommendedName>
</protein>
<gene>
    <name evidence="3" type="ORF">HA50_27295</name>
</gene>
<dbReference type="InterPro" id="IPR003356">
    <property type="entry name" value="DNA_methylase_A-5"/>
</dbReference>
<dbReference type="RefSeq" id="WP_084880032.1">
    <property type="nucleotide sequence ID" value="NZ_JAGGMY010000003.1"/>
</dbReference>
<dbReference type="Pfam" id="PF02384">
    <property type="entry name" value="N6_Mtase"/>
    <property type="match status" value="1"/>
</dbReference>
<reference evidence="3 4" key="1">
    <citation type="journal article" date="2017" name="Antonie Van Leeuwenhoek">
        <title>Phylogenomic resolution of the bacterial genus Pantoea and its relationship with Erwinia and Tatumella.</title>
        <authorList>
            <person name="Palmer M."/>
            <person name="Steenkamp E.T."/>
            <person name="Coetzee M.P."/>
            <person name="Chan W.Y."/>
            <person name="van Zyl E."/>
            <person name="De Maayer P."/>
            <person name="Coutinho T.A."/>
            <person name="Blom J."/>
            <person name="Smits T.H."/>
            <person name="Duffy B."/>
            <person name="Venter S.N."/>
        </authorList>
    </citation>
    <scope>NUCLEOTIDE SEQUENCE [LARGE SCALE GENOMIC DNA]</scope>
    <source>
        <strain evidence="3 4">LMG 2657</strain>
    </source>
</reference>
<dbReference type="STRING" id="55209.HA50_27295"/>
<comment type="similarity">
    <text evidence="1">Belongs to the N(4)/N(6)-methyltransferase family.</text>
</comment>
<keyword evidence="4" id="KW-1185">Reference proteome</keyword>
<proteinExistence type="inferred from homology"/>